<protein>
    <recommendedName>
        <fullName evidence="1">Sec23/Sec24 trunk domain-containing protein</fullName>
    </recommendedName>
</protein>
<dbReference type="PANTHER" id="PTHR13803">
    <property type="entry name" value="SEC24-RELATED PROTEIN"/>
    <property type="match status" value="1"/>
</dbReference>
<dbReference type="Gene3D" id="3.40.50.410">
    <property type="entry name" value="von Willebrand factor, type A domain"/>
    <property type="match status" value="2"/>
</dbReference>
<feature type="domain" description="Sec23/Sec24 trunk" evidence="1">
    <location>
        <begin position="97"/>
        <end position="163"/>
    </location>
</feature>
<dbReference type="PANTHER" id="PTHR13803:SF39">
    <property type="entry name" value="SECRETORY 24AB, ISOFORM A"/>
    <property type="match status" value="1"/>
</dbReference>
<name>A0AAD5DFK3_9CHLO</name>
<feature type="non-terminal residue" evidence="2">
    <location>
        <position position="164"/>
    </location>
</feature>
<dbReference type="GO" id="GO:0070971">
    <property type="term" value="C:endoplasmic reticulum exit site"/>
    <property type="evidence" value="ECO:0007669"/>
    <property type="project" value="TreeGrafter"/>
</dbReference>
<dbReference type="Pfam" id="PF04811">
    <property type="entry name" value="Sec23_trunk"/>
    <property type="match status" value="1"/>
</dbReference>
<dbReference type="AlphaFoldDB" id="A0AAD5DFK3"/>
<dbReference type="SUPFAM" id="SSF82919">
    <property type="entry name" value="Zn-finger domain of Sec23/24"/>
    <property type="match status" value="1"/>
</dbReference>
<keyword evidence="3" id="KW-1185">Reference proteome</keyword>
<dbReference type="InterPro" id="IPR006896">
    <property type="entry name" value="Sec23/24_trunk_dom"/>
</dbReference>
<dbReference type="GO" id="GO:0000149">
    <property type="term" value="F:SNARE binding"/>
    <property type="evidence" value="ECO:0007669"/>
    <property type="project" value="TreeGrafter"/>
</dbReference>
<accession>A0AAD5DFK3</accession>
<dbReference type="EMBL" id="JADXDR010000353">
    <property type="protein sequence ID" value="KAI7835269.1"/>
    <property type="molecule type" value="Genomic_DNA"/>
</dbReference>
<evidence type="ECO:0000313" key="3">
    <source>
        <dbReference type="Proteomes" id="UP001205105"/>
    </source>
</evidence>
<dbReference type="InterPro" id="IPR050550">
    <property type="entry name" value="SEC23_SEC24_subfamily"/>
</dbReference>
<dbReference type="InterPro" id="IPR036174">
    <property type="entry name" value="Znf_Sec23_Sec24_sf"/>
</dbReference>
<dbReference type="Gene3D" id="2.30.30.380">
    <property type="entry name" value="Zn-finger domain of Sec23/24"/>
    <property type="match status" value="1"/>
</dbReference>
<evidence type="ECO:0000259" key="1">
    <source>
        <dbReference type="Pfam" id="PF04811"/>
    </source>
</evidence>
<dbReference type="GO" id="GO:0090110">
    <property type="term" value="P:COPII-coated vesicle cargo loading"/>
    <property type="evidence" value="ECO:0007669"/>
    <property type="project" value="TreeGrafter"/>
</dbReference>
<sequence length="164" mass="17614">RYSCNVCAMVNEVPVEYFCTLDAAGRRIDQAERPELCSGSVEYIAPAEYMVRAPMPPTYVFVIDVSFAAAASGMLGAVCATIKESLDLLPGDERTQVNLRESREVVDALLDSLPQSYGRASQVESAMGPALQAAFLVMNHIGGKLLLFQAAAPSLGIGRIKARD</sequence>
<feature type="non-terminal residue" evidence="2">
    <location>
        <position position="1"/>
    </location>
</feature>
<comment type="caution">
    <text evidence="2">The sequence shown here is derived from an EMBL/GenBank/DDBJ whole genome shotgun (WGS) entry which is preliminary data.</text>
</comment>
<dbReference type="SUPFAM" id="SSF53300">
    <property type="entry name" value="vWA-like"/>
    <property type="match status" value="1"/>
</dbReference>
<dbReference type="GO" id="GO:0006886">
    <property type="term" value="P:intracellular protein transport"/>
    <property type="evidence" value="ECO:0007669"/>
    <property type="project" value="InterPro"/>
</dbReference>
<dbReference type="GO" id="GO:0008270">
    <property type="term" value="F:zinc ion binding"/>
    <property type="evidence" value="ECO:0007669"/>
    <property type="project" value="InterPro"/>
</dbReference>
<dbReference type="GO" id="GO:0030127">
    <property type="term" value="C:COPII vesicle coat"/>
    <property type="evidence" value="ECO:0007669"/>
    <property type="project" value="InterPro"/>
</dbReference>
<dbReference type="InterPro" id="IPR036465">
    <property type="entry name" value="vWFA_dom_sf"/>
</dbReference>
<dbReference type="Proteomes" id="UP001205105">
    <property type="component" value="Unassembled WGS sequence"/>
</dbReference>
<evidence type="ECO:0000313" key="2">
    <source>
        <dbReference type="EMBL" id="KAI7835269.1"/>
    </source>
</evidence>
<proteinExistence type="predicted"/>
<reference evidence="2" key="1">
    <citation type="submission" date="2020-11" db="EMBL/GenBank/DDBJ databases">
        <title>Chlorella ohadii genome sequencing and assembly.</title>
        <authorList>
            <person name="Murik O."/>
            <person name="Treves H."/>
            <person name="Kedem I."/>
            <person name="Shotland Y."/>
            <person name="Kaplan A."/>
        </authorList>
    </citation>
    <scope>NUCLEOTIDE SEQUENCE</scope>
    <source>
        <strain evidence="2">1</strain>
    </source>
</reference>
<organism evidence="2 3">
    <name type="scientific">Chlorella ohadii</name>
    <dbReference type="NCBI Taxonomy" id="2649997"/>
    <lineage>
        <taxon>Eukaryota</taxon>
        <taxon>Viridiplantae</taxon>
        <taxon>Chlorophyta</taxon>
        <taxon>core chlorophytes</taxon>
        <taxon>Trebouxiophyceae</taxon>
        <taxon>Chlorellales</taxon>
        <taxon>Chlorellaceae</taxon>
        <taxon>Chlorella clade</taxon>
        <taxon>Chlorella</taxon>
    </lineage>
</organism>
<gene>
    <name evidence="2" type="ORF">COHA_010829</name>
</gene>